<feature type="region of interest" description="Disordered" evidence="1">
    <location>
        <begin position="1"/>
        <end position="25"/>
    </location>
</feature>
<dbReference type="Proteomes" id="UP000663879">
    <property type="component" value="Unassembled WGS sequence"/>
</dbReference>
<evidence type="ECO:0000256" key="1">
    <source>
        <dbReference type="SAM" id="MobiDB-lite"/>
    </source>
</evidence>
<feature type="compositionally biased region" description="Basic and acidic residues" evidence="1">
    <location>
        <begin position="48"/>
        <end position="61"/>
    </location>
</feature>
<feature type="compositionally biased region" description="Polar residues" evidence="1">
    <location>
        <begin position="1"/>
        <end position="12"/>
    </location>
</feature>
<evidence type="ECO:0000313" key="3">
    <source>
        <dbReference type="Proteomes" id="UP000663879"/>
    </source>
</evidence>
<dbReference type="AlphaFoldDB" id="A0A813ZDV3"/>
<keyword evidence="3" id="KW-1185">Reference proteome</keyword>
<dbReference type="EMBL" id="CAJNOC010001863">
    <property type="protein sequence ID" value="CAF0896592.1"/>
    <property type="molecule type" value="Genomic_DNA"/>
</dbReference>
<gene>
    <name evidence="2" type="ORF">OXX778_LOCUS11185</name>
</gene>
<accession>A0A813ZDV3</accession>
<comment type="caution">
    <text evidence="2">The sequence shown here is derived from an EMBL/GenBank/DDBJ whole genome shotgun (WGS) entry which is preliminary data.</text>
</comment>
<sequence length="100" mass="11504">MIHSSQASNVKQSYHKSIHSSYSRRTTAASLRALRVNSVNSSQLEGTCNHDDLNRSRKNFDENNNNNEPKSFFSCYQIRHRITNSLLNALKNMNKKEGNF</sequence>
<protein>
    <submittedName>
        <fullName evidence="2">Uncharacterized protein</fullName>
    </submittedName>
</protein>
<feature type="region of interest" description="Disordered" evidence="1">
    <location>
        <begin position="43"/>
        <end position="67"/>
    </location>
</feature>
<evidence type="ECO:0000313" key="2">
    <source>
        <dbReference type="EMBL" id="CAF0896592.1"/>
    </source>
</evidence>
<name>A0A813ZDV3_9BILA</name>
<organism evidence="2 3">
    <name type="scientific">Brachionus calyciflorus</name>
    <dbReference type="NCBI Taxonomy" id="104777"/>
    <lineage>
        <taxon>Eukaryota</taxon>
        <taxon>Metazoa</taxon>
        <taxon>Spiralia</taxon>
        <taxon>Gnathifera</taxon>
        <taxon>Rotifera</taxon>
        <taxon>Eurotatoria</taxon>
        <taxon>Monogononta</taxon>
        <taxon>Pseudotrocha</taxon>
        <taxon>Ploima</taxon>
        <taxon>Brachionidae</taxon>
        <taxon>Brachionus</taxon>
    </lineage>
</organism>
<reference evidence="2" key="1">
    <citation type="submission" date="2021-02" db="EMBL/GenBank/DDBJ databases">
        <authorList>
            <person name="Nowell W R."/>
        </authorList>
    </citation>
    <scope>NUCLEOTIDE SEQUENCE</scope>
    <source>
        <strain evidence="2">Ploen Becks lab</strain>
    </source>
</reference>
<proteinExistence type="predicted"/>